<keyword evidence="1" id="KW-0677">Repeat</keyword>
<reference evidence="4 5" key="1">
    <citation type="journal article" date="2016" name="Appl. Environ. Microbiol.">
        <title>Lack of Overt Genome Reduction in the Bryostatin-Producing Bryozoan Symbiont "Candidatus Endobugula sertula".</title>
        <authorList>
            <person name="Miller I.J."/>
            <person name="Vanee N."/>
            <person name="Fong S.S."/>
            <person name="Lim-Fong G.E."/>
            <person name="Kwan J.C."/>
        </authorList>
    </citation>
    <scope>NUCLEOTIDE SEQUENCE [LARGE SCALE GENOMIC DNA]</scope>
    <source>
        <strain evidence="4">AB1-4</strain>
    </source>
</reference>
<sequence length="255" mass="29315">MFKSFYTILILIAAVVVSGCVTTSGRSVSKADKKKAHDAHVSLGLTYLQTNNREASRRHLEKALAINPNSPQAHNGIALLYQVTGEIALSEKSFLMALRKDSDFTQAWVDYGRFLYQQKRYKEAYDAFERSSQDVSYQKRALALTYLGQTALLLGNKIKAKSVFKHAANLDNKLALPMIELGDLYFDEKRYEESKYYLDRYIEIKGRTPRALWLGIRIERIFGDKDKEASYALALKNLYPYSQEYLKYKQALENY</sequence>
<dbReference type="NCBIfam" id="TIGR02521">
    <property type="entry name" value="type_IV_pilW"/>
    <property type="match status" value="1"/>
</dbReference>
<gene>
    <name evidence="4" type="ORF">AB835_13870</name>
</gene>
<evidence type="ECO:0000313" key="5">
    <source>
        <dbReference type="Proteomes" id="UP000242502"/>
    </source>
</evidence>
<feature type="repeat" description="TPR" evidence="3">
    <location>
        <begin position="37"/>
        <end position="70"/>
    </location>
</feature>
<evidence type="ECO:0000256" key="2">
    <source>
        <dbReference type="ARBA" id="ARBA00022803"/>
    </source>
</evidence>
<dbReference type="InterPro" id="IPR011990">
    <property type="entry name" value="TPR-like_helical_dom_sf"/>
</dbReference>
<dbReference type="PROSITE" id="PS51257">
    <property type="entry name" value="PROKAR_LIPOPROTEIN"/>
    <property type="match status" value="1"/>
</dbReference>
<dbReference type="PROSITE" id="PS50005">
    <property type="entry name" value="TPR"/>
    <property type="match status" value="1"/>
</dbReference>
<evidence type="ECO:0000256" key="3">
    <source>
        <dbReference type="PROSITE-ProRule" id="PRU00339"/>
    </source>
</evidence>
<dbReference type="AlphaFoldDB" id="A0A1D2QLP3"/>
<comment type="caution">
    <text evidence="4">The sequence shown here is derived from an EMBL/GenBank/DDBJ whole genome shotgun (WGS) entry which is preliminary data.</text>
</comment>
<dbReference type="SMART" id="SM00028">
    <property type="entry name" value="TPR"/>
    <property type="match status" value="5"/>
</dbReference>
<dbReference type="STRING" id="62101.AB835_13870"/>
<dbReference type="Pfam" id="PF13181">
    <property type="entry name" value="TPR_8"/>
    <property type="match status" value="1"/>
</dbReference>
<dbReference type="PANTHER" id="PTHR12558">
    <property type="entry name" value="CELL DIVISION CYCLE 16,23,27"/>
    <property type="match status" value="1"/>
</dbReference>
<evidence type="ECO:0000256" key="1">
    <source>
        <dbReference type="ARBA" id="ARBA00022737"/>
    </source>
</evidence>
<evidence type="ECO:0000313" key="4">
    <source>
        <dbReference type="EMBL" id="ODS22489.1"/>
    </source>
</evidence>
<dbReference type="EMBL" id="MDLC01000074">
    <property type="protein sequence ID" value="ODS22489.1"/>
    <property type="molecule type" value="Genomic_DNA"/>
</dbReference>
<dbReference type="Gene3D" id="1.25.40.10">
    <property type="entry name" value="Tetratricopeptide repeat domain"/>
    <property type="match status" value="1"/>
</dbReference>
<keyword evidence="2 3" id="KW-0802">TPR repeat</keyword>
<dbReference type="InterPro" id="IPR019734">
    <property type="entry name" value="TPR_rpt"/>
</dbReference>
<dbReference type="SUPFAM" id="SSF48452">
    <property type="entry name" value="TPR-like"/>
    <property type="match status" value="1"/>
</dbReference>
<accession>A0A1D2QLP3</accession>
<dbReference type="InterPro" id="IPR013360">
    <property type="entry name" value="Pilus_4_PilW"/>
</dbReference>
<organism evidence="4 5">
    <name type="scientific">Candidatus Endobugula sertula</name>
    <name type="common">Bugula neritina bacterial symbiont</name>
    <dbReference type="NCBI Taxonomy" id="62101"/>
    <lineage>
        <taxon>Bacteria</taxon>
        <taxon>Pseudomonadati</taxon>
        <taxon>Pseudomonadota</taxon>
        <taxon>Gammaproteobacteria</taxon>
        <taxon>Cellvibrionales</taxon>
        <taxon>Cellvibrionaceae</taxon>
        <taxon>Candidatus Endobugula</taxon>
    </lineage>
</organism>
<dbReference type="InterPro" id="IPR013105">
    <property type="entry name" value="TPR_2"/>
</dbReference>
<dbReference type="SUPFAM" id="SSF81901">
    <property type="entry name" value="HCP-like"/>
    <property type="match status" value="1"/>
</dbReference>
<dbReference type="Pfam" id="PF07719">
    <property type="entry name" value="TPR_2"/>
    <property type="match status" value="1"/>
</dbReference>
<protein>
    <submittedName>
        <fullName evidence="4">Type IV pilus biogenesis/stability protein PilW</fullName>
    </submittedName>
</protein>
<dbReference type="PANTHER" id="PTHR12558:SF13">
    <property type="entry name" value="CELL DIVISION CYCLE PROTEIN 27 HOMOLOG"/>
    <property type="match status" value="1"/>
</dbReference>
<dbReference type="Pfam" id="PF13432">
    <property type="entry name" value="TPR_16"/>
    <property type="match status" value="1"/>
</dbReference>
<dbReference type="Proteomes" id="UP000242502">
    <property type="component" value="Unassembled WGS sequence"/>
</dbReference>
<proteinExistence type="predicted"/>
<name>A0A1D2QLP3_9GAMM</name>